<feature type="transmembrane region" description="Helical" evidence="2">
    <location>
        <begin position="595"/>
        <end position="619"/>
    </location>
</feature>
<dbReference type="GO" id="GO:0007156">
    <property type="term" value="P:homophilic cell adhesion via plasma membrane adhesion molecules"/>
    <property type="evidence" value="ECO:0007669"/>
    <property type="project" value="TreeGrafter"/>
</dbReference>
<evidence type="ECO:0000259" key="3">
    <source>
        <dbReference type="PROSITE" id="PS50835"/>
    </source>
</evidence>
<dbReference type="EMBL" id="CALNXJ010000079">
    <property type="protein sequence ID" value="CAH3161319.1"/>
    <property type="molecule type" value="Genomic_DNA"/>
</dbReference>
<dbReference type="SUPFAM" id="SSF48726">
    <property type="entry name" value="Immunoglobulin"/>
    <property type="match status" value="2"/>
</dbReference>
<dbReference type="Gene3D" id="2.60.40.10">
    <property type="entry name" value="Immunoglobulins"/>
    <property type="match status" value="3"/>
</dbReference>
<feature type="region of interest" description="Disordered" evidence="1">
    <location>
        <begin position="550"/>
        <end position="585"/>
    </location>
</feature>
<comment type="caution">
    <text evidence="4">The sequence shown here is derived from an EMBL/GenBank/DDBJ whole genome shotgun (WGS) entry which is preliminary data.</text>
</comment>
<evidence type="ECO:0000256" key="1">
    <source>
        <dbReference type="SAM" id="MobiDB-lite"/>
    </source>
</evidence>
<feature type="compositionally biased region" description="Polar residues" evidence="1">
    <location>
        <begin position="560"/>
        <end position="578"/>
    </location>
</feature>
<dbReference type="SMART" id="SM00409">
    <property type="entry name" value="IG"/>
    <property type="match status" value="3"/>
</dbReference>
<dbReference type="InterPro" id="IPR036179">
    <property type="entry name" value="Ig-like_dom_sf"/>
</dbReference>
<dbReference type="GO" id="GO:0050808">
    <property type="term" value="P:synapse organization"/>
    <property type="evidence" value="ECO:0007669"/>
    <property type="project" value="TreeGrafter"/>
</dbReference>
<feature type="compositionally biased region" description="Basic and acidic residues" evidence="1">
    <location>
        <begin position="676"/>
        <end position="685"/>
    </location>
</feature>
<feature type="domain" description="Ig-like" evidence="3">
    <location>
        <begin position="287"/>
        <end position="373"/>
    </location>
</feature>
<keyword evidence="2" id="KW-1133">Transmembrane helix</keyword>
<feature type="compositionally biased region" description="Polar residues" evidence="1">
    <location>
        <begin position="958"/>
        <end position="969"/>
    </location>
</feature>
<name>A0AAU9XXV7_9CNID</name>
<dbReference type="PANTHER" id="PTHR45080">
    <property type="entry name" value="CONTACTIN 5"/>
    <property type="match status" value="1"/>
</dbReference>
<feature type="compositionally biased region" description="Polar residues" evidence="1">
    <location>
        <begin position="717"/>
        <end position="730"/>
    </location>
</feature>
<sequence>MASVNITSALNKIGLTRFGGIFLWLILHRQFVATTVLWTKPAPSWTQTDSNDIRTVDIQVLKGSTHIHLSWNYTLSEGSDLRTTTFSISDGSSWNDIGVIYHADNNIVIYNKNNYRTRFNISDSNVATLILKKVTEDEQAIFQCKLSTLSNSWTYSILVNFTKRHLNWVERPLSVVAVERHNLTLRWTYMKTLGLASSFRDAEFTDLSSGEKTIAEKMLNTAPIVHTAYRPRFHVDYIQDTMASITIVGLKRSDRGRYRFDVKTLRKDIDELNTLSSIMELTVHYAANMTNVSDHQTVQEGSYLQLLCQAFGNPTPNITWTKVLENSNDSKLLHHGTHWNLTKINRTASGLYNCTADNGIGNPVWRLIKVNVTYSAKVVKLASEHHVAVQGSVSLHCEAEGNPPPAYTWFPCDSKTQACHESTLTVSNALNDAVYSCNVANVLGNDTRETKVVIAGNVINVTLFISEQCPDENLSESVLWKNLEQKIEDLFKNEGYRSTELTNYRCGSVIVDLALKFNSSVKEEKVLSMLKDSAENGGLKELGVKASEIVGWRPGRPTEGPNSSTYGTKTTENASSAVPSELPAQSGDNQGLKDWMIAVIAGASGLVLLFVVIFLLCWISKTQKKKKGSGDEAVDMSTTSRYVKNGPHHSDKPSSSRESIEDDPFIAASTYSQNSVDRRDRKRDSSVNYGYQPDDSDQPQGEMLLKSGSRLPKNDRLTQSTGELDVTSTYLAKGPQRDCSTLPSYHRPPSYEEASKQKDRIMMTEPRPSTSTGGRQKRRKSPPEDRAEEASVAPSEMRSNQDGHRSDKDKGPLDPTAIYAMPDKKKKLDKQSPASLESVFDPFKAKDKSAKGPILHNPGNLDLDGPANASTSEGPRNLIIPIEMLPSNRQTPQKDDTENGKSEPSSPLNFTLEKRPRNSSSGAARYQPERSKLPYRNVRGELVRPDTLDSHDIKPETLPNQSKPVGSQTHSRESLDASYITYVV</sequence>
<dbReference type="PROSITE" id="PS50835">
    <property type="entry name" value="IG_LIKE"/>
    <property type="match status" value="2"/>
</dbReference>
<dbReference type="SMART" id="SM00408">
    <property type="entry name" value="IGc2"/>
    <property type="match status" value="2"/>
</dbReference>
<evidence type="ECO:0000313" key="5">
    <source>
        <dbReference type="Proteomes" id="UP001159428"/>
    </source>
</evidence>
<dbReference type="GO" id="GO:0043025">
    <property type="term" value="C:neuronal cell body"/>
    <property type="evidence" value="ECO:0007669"/>
    <property type="project" value="TreeGrafter"/>
</dbReference>
<dbReference type="GO" id="GO:0008046">
    <property type="term" value="F:axon guidance receptor activity"/>
    <property type="evidence" value="ECO:0007669"/>
    <property type="project" value="TreeGrafter"/>
</dbReference>
<dbReference type="Proteomes" id="UP001159428">
    <property type="component" value="Unassembled WGS sequence"/>
</dbReference>
<protein>
    <recommendedName>
        <fullName evidence="3">Ig-like domain-containing protein</fullName>
    </recommendedName>
</protein>
<dbReference type="Pfam" id="PF13927">
    <property type="entry name" value="Ig_3"/>
    <property type="match status" value="2"/>
</dbReference>
<reference evidence="4 5" key="1">
    <citation type="submission" date="2022-05" db="EMBL/GenBank/DDBJ databases">
        <authorList>
            <consortium name="Genoscope - CEA"/>
            <person name="William W."/>
        </authorList>
    </citation>
    <scope>NUCLEOTIDE SEQUENCE [LARGE SCALE GENOMIC DNA]</scope>
</reference>
<feature type="domain" description="Ig-like" evidence="3">
    <location>
        <begin position="376"/>
        <end position="455"/>
    </location>
</feature>
<dbReference type="InterPro" id="IPR003598">
    <property type="entry name" value="Ig_sub2"/>
</dbReference>
<feature type="compositionally biased region" description="Basic and acidic residues" evidence="1">
    <location>
        <begin position="892"/>
        <end position="901"/>
    </location>
</feature>
<gene>
    <name evidence="4" type="ORF">PMEA_00032795</name>
</gene>
<feature type="region of interest" description="Disordered" evidence="1">
    <location>
        <begin position="627"/>
        <end position="978"/>
    </location>
</feature>
<keyword evidence="5" id="KW-1185">Reference proteome</keyword>
<accession>A0AAU9XXV7</accession>
<keyword evidence="2" id="KW-0472">Membrane</keyword>
<dbReference type="InterPro" id="IPR013783">
    <property type="entry name" value="Ig-like_fold"/>
</dbReference>
<feature type="compositionally biased region" description="Basic and acidic residues" evidence="1">
    <location>
        <begin position="749"/>
        <end position="762"/>
    </location>
</feature>
<dbReference type="InterPro" id="IPR007110">
    <property type="entry name" value="Ig-like_dom"/>
</dbReference>
<dbReference type="InterPro" id="IPR050958">
    <property type="entry name" value="Cell_Adh-Cytoskel_Orgn"/>
</dbReference>
<dbReference type="GO" id="GO:0005886">
    <property type="term" value="C:plasma membrane"/>
    <property type="evidence" value="ECO:0007669"/>
    <property type="project" value="TreeGrafter"/>
</dbReference>
<dbReference type="GO" id="GO:0030424">
    <property type="term" value="C:axon"/>
    <property type="evidence" value="ECO:0007669"/>
    <property type="project" value="TreeGrafter"/>
</dbReference>
<dbReference type="InterPro" id="IPR003599">
    <property type="entry name" value="Ig_sub"/>
</dbReference>
<dbReference type="PANTHER" id="PTHR45080:SF33">
    <property type="entry name" value="IG-LIKE DOMAIN-CONTAINING PROTEIN"/>
    <property type="match status" value="1"/>
</dbReference>
<organism evidence="4 5">
    <name type="scientific">Pocillopora meandrina</name>
    <dbReference type="NCBI Taxonomy" id="46732"/>
    <lineage>
        <taxon>Eukaryota</taxon>
        <taxon>Metazoa</taxon>
        <taxon>Cnidaria</taxon>
        <taxon>Anthozoa</taxon>
        <taxon>Hexacorallia</taxon>
        <taxon>Scleractinia</taxon>
        <taxon>Astrocoeniina</taxon>
        <taxon>Pocilloporidae</taxon>
        <taxon>Pocillopora</taxon>
    </lineage>
</organism>
<feature type="compositionally biased region" description="Basic and acidic residues" evidence="1">
    <location>
        <begin position="648"/>
        <end position="659"/>
    </location>
</feature>
<feature type="compositionally biased region" description="Basic and acidic residues" evidence="1">
    <location>
        <begin position="799"/>
        <end position="812"/>
    </location>
</feature>
<evidence type="ECO:0000256" key="2">
    <source>
        <dbReference type="SAM" id="Phobius"/>
    </source>
</evidence>
<feature type="compositionally biased region" description="Basic and acidic residues" evidence="1">
    <location>
        <begin position="927"/>
        <end position="955"/>
    </location>
</feature>
<dbReference type="AlphaFoldDB" id="A0AAU9XXV7"/>
<proteinExistence type="predicted"/>
<evidence type="ECO:0000313" key="4">
    <source>
        <dbReference type="EMBL" id="CAH3161319.1"/>
    </source>
</evidence>
<keyword evidence="2" id="KW-0812">Transmembrane</keyword>